<organism evidence="8 9">
    <name type="scientific">Nitrosopumilus piranensis</name>
    <dbReference type="NCBI Taxonomy" id="1582439"/>
    <lineage>
        <taxon>Archaea</taxon>
        <taxon>Nitrososphaerota</taxon>
        <taxon>Nitrososphaeria</taxon>
        <taxon>Nitrosopumilales</taxon>
        <taxon>Nitrosopumilaceae</taxon>
        <taxon>Nitrosopumilus</taxon>
    </lineage>
</organism>
<feature type="transmembrane region" description="Helical" evidence="7">
    <location>
        <begin position="330"/>
        <end position="359"/>
    </location>
</feature>
<evidence type="ECO:0000256" key="2">
    <source>
        <dbReference type="ARBA" id="ARBA00022448"/>
    </source>
</evidence>
<dbReference type="GO" id="GO:0006835">
    <property type="term" value="P:dicarboxylic acid transport"/>
    <property type="evidence" value="ECO:0007669"/>
    <property type="project" value="TreeGrafter"/>
</dbReference>
<dbReference type="STRING" id="1582439.NPIRD3C_1016"/>
<keyword evidence="6 7" id="KW-0472">Membrane</keyword>
<comment type="subcellular location">
    <subcellularLocation>
        <location evidence="1">Cell membrane</location>
        <topology evidence="1">Multi-pass membrane protein</topology>
    </subcellularLocation>
</comment>
<evidence type="ECO:0000256" key="5">
    <source>
        <dbReference type="ARBA" id="ARBA00022989"/>
    </source>
</evidence>
<dbReference type="KEGG" id="nid:NPIRD3C_1016"/>
<dbReference type="RefSeq" id="WP_148703112.1">
    <property type="nucleotide sequence ID" value="NZ_CP010868.1"/>
</dbReference>
<evidence type="ECO:0000256" key="4">
    <source>
        <dbReference type="ARBA" id="ARBA00022692"/>
    </source>
</evidence>
<keyword evidence="5 7" id="KW-1133">Transmembrane helix</keyword>
<dbReference type="PRINTS" id="PR00173">
    <property type="entry name" value="EDTRNSPORT"/>
</dbReference>
<keyword evidence="3" id="KW-1003">Cell membrane</keyword>
<dbReference type="HOGENOM" id="CLU_019375_7_1_2"/>
<reference evidence="9" key="1">
    <citation type="submission" date="2015-02" db="EMBL/GenBank/DDBJ databases">
        <title>Characterization of two novel Thaumarchaeota isolated from the Northern Adriatic Sea.</title>
        <authorList>
            <person name="Bayer B."/>
            <person name="Vojvoda J."/>
            <person name="Offre P."/>
            <person name="Srivastava A."/>
            <person name="Elisabeth N."/>
            <person name="Garcia J.A.L."/>
            <person name="Schleper C."/>
            <person name="Herndl G.J."/>
        </authorList>
    </citation>
    <scope>NUCLEOTIDE SEQUENCE [LARGE SCALE GENOMIC DNA]</scope>
    <source>
        <strain evidence="9">D3C</strain>
    </source>
</reference>
<accession>A0A0C5BR44</accession>
<dbReference type="GO" id="GO:0015293">
    <property type="term" value="F:symporter activity"/>
    <property type="evidence" value="ECO:0007669"/>
    <property type="project" value="UniProtKB-KW"/>
</dbReference>
<keyword evidence="2" id="KW-0813">Transport</keyword>
<dbReference type="SUPFAM" id="SSF118215">
    <property type="entry name" value="Proton glutamate symport protein"/>
    <property type="match status" value="1"/>
</dbReference>
<dbReference type="GeneID" id="41600174"/>
<dbReference type="Pfam" id="PF00375">
    <property type="entry name" value="SDF"/>
    <property type="match status" value="1"/>
</dbReference>
<dbReference type="OrthoDB" id="3015at2157"/>
<evidence type="ECO:0000313" key="8">
    <source>
        <dbReference type="EMBL" id="AJM92228.1"/>
    </source>
</evidence>
<evidence type="ECO:0000256" key="1">
    <source>
        <dbReference type="ARBA" id="ARBA00004651"/>
    </source>
</evidence>
<feature type="transmembrane region" description="Helical" evidence="7">
    <location>
        <begin position="207"/>
        <end position="232"/>
    </location>
</feature>
<reference evidence="8 9" key="2">
    <citation type="journal article" date="2016" name="ISME J.">
        <title>Physiological and genomic characterization of two novel marine thaumarchaeal strains indicates niche differentiation.</title>
        <authorList>
            <person name="Bayer B."/>
            <person name="Vojvoda J."/>
            <person name="Offre P."/>
            <person name="Alves R.J."/>
            <person name="Elisabeth N.H."/>
            <person name="Garcia J.A."/>
            <person name="Volland J.M."/>
            <person name="Srivastava A."/>
            <person name="Schleper C."/>
            <person name="Herndl G.J."/>
        </authorList>
    </citation>
    <scope>NUCLEOTIDE SEQUENCE [LARGE SCALE GENOMIC DNA]</scope>
    <source>
        <strain evidence="8 9">D3C</strain>
    </source>
</reference>
<dbReference type="AlphaFoldDB" id="A0A0C5BR44"/>
<keyword evidence="4 7" id="KW-0812">Transmembrane</keyword>
<sequence length="425" mass="45490">MTLKNYIFKNLWLQVVISLLLGLGVGLVLGDDVGVGLDEDTLSSLSSYLKIPANIFLSIILMIIVPLIFASIVVAITNIGAKEKMKTLGLGIGTYFVITTTISILVAVLLASIIAPGSMLDLTSLQEAHDISEDDLKVTEGFSFEDIPNAVSNIIPRNPISSYLEGQMFSILVMAVIVGLSMAVLPKESTKSLLDLLESIQKITLHILLISMKIVPFAVFGLIIGMVATVGIETMVGLGVYMTTVILGLGIMLLVYAFILKFVAKRPIFSTFSKFRNPQTLAFSTASSMATMPVTLKTAEEDLKIDNRVSKFVIPLGTTINMDGTALYQVIAVFFLAQLFAIELSMISILVIIITSLLASIGTPAVPGAGVIVLSTILITVGIPPVGILLLLSVDRILDMIRTMINVTGDLTASCAFDEITGDKN</sequence>
<dbReference type="PANTHER" id="PTHR42865:SF7">
    <property type="entry name" value="PROTON_GLUTAMATE-ASPARTATE SYMPORTER"/>
    <property type="match status" value="1"/>
</dbReference>
<protein>
    <submittedName>
        <fullName evidence="8">Sodium:dicarboxylate symporter</fullName>
    </submittedName>
</protein>
<dbReference type="PANTHER" id="PTHR42865">
    <property type="entry name" value="PROTON/GLUTAMATE-ASPARTATE SYMPORTER"/>
    <property type="match status" value="1"/>
</dbReference>
<reference evidence="8 9" key="3">
    <citation type="journal article" date="2019" name="Int. J. Syst. Evol. Microbiol.">
        <title>Nitrosopumilus adriaticus sp. nov. and Nitrosopumilus piranensis sp. nov., two ammonia-oxidizing archaea from the Adriatic Sea and members of the class Nitrososphaeria.</title>
        <authorList>
            <person name="Bayer B."/>
            <person name="Vojvoda J."/>
            <person name="Reinthaler T."/>
            <person name="Reyes C."/>
            <person name="Pinto M."/>
            <person name="Herndl G.J."/>
        </authorList>
    </citation>
    <scope>NUCLEOTIDE SEQUENCE [LARGE SCALE GENOMIC DNA]</scope>
    <source>
        <strain evidence="8 9">D3C</strain>
    </source>
</reference>
<feature type="transmembrane region" description="Helical" evidence="7">
    <location>
        <begin position="54"/>
        <end position="76"/>
    </location>
</feature>
<feature type="transmembrane region" description="Helical" evidence="7">
    <location>
        <begin position="168"/>
        <end position="186"/>
    </location>
</feature>
<dbReference type="Proteomes" id="UP000032027">
    <property type="component" value="Chromosome"/>
</dbReference>
<name>A0A0C5BR44_9ARCH</name>
<evidence type="ECO:0000256" key="6">
    <source>
        <dbReference type="ARBA" id="ARBA00023136"/>
    </source>
</evidence>
<keyword evidence="9" id="KW-1185">Reference proteome</keyword>
<evidence type="ECO:0000256" key="7">
    <source>
        <dbReference type="SAM" id="Phobius"/>
    </source>
</evidence>
<gene>
    <name evidence="8" type="ORF">NPIRD3C_1016</name>
</gene>
<dbReference type="PATRIC" id="fig|1582439.9.peg.1046"/>
<dbReference type="GO" id="GO:0005886">
    <property type="term" value="C:plasma membrane"/>
    <property type="evidence" value="ECO:0007669"/>
    <property type="project" value="UniProtKB-SubCell"/>
</dbReference>
<feature type="transmembrane region" description="Helical" evidence="7">
    <location>
        <begin position="88"/>
        <end position="115"/>
    </location>
</feature>
<evidence type="ECO:0000313" key="9">
    <source>
        <dbReference type="Proteomes" id="UP000032027"/>
    </source>
</evidence>
<feature type="transmembrane region" description="Helical" evidence="7">
    <location>
        <begin position="238"/>
        <end position="264"/>
    </location>
</feature>
<evidence type="ECO:0000256" key="3">
    <source>
        <dbReference type="ARBA" id="ARBA00022475"/>
    </source>
</evidence>
<feature type="transmembrane region" description="Helical" evidence="7">
    <location>
        <begin position="371"/>
        <end position="394"/>
    </location>
</feature>
<proteinExistence type="predicted"/>
<dbReference type="EMBL" id="CP010868">
    <property type="protein sequence ID" value="AJM92228.1"/>
    <property type="molecule type" value="Genomic_DNA"/>
</dbReference>
<dbReference type="Gene3D" id="1.10.3860.10">
    <property type="entry name" value="Sodium:dicarboxylate symporter"/>
    <property type="match status" value="1"/>
</dbReference>
<dbReference type="InterPro" id="IPR036458">
    <property type="entry name" value="Na:dicarbo_symporter_sf"/>
</dbReference>
<dbReference type="InterPro" id="IPR001991">
    <property type="entry name" value="Na-dicarboxylate_symporter"/>
</dbReference>